<gene>
    <name evidence="2" type="ORF">BJ875DRAFT_163344</name>
</gene>
<dbReference type="OrthoDB" id="5244639at2759"/>
<comment type="caution">
    <text evidence="2">The sequence shown here is derived from an EMBL/GenBank/DDBJ whole genome shotgun (WGS) entry which is preliminary data.</text>
</comment>
<dbReference type="Proteomes" id="UP000824998">
    <property type="component" value="Unassembled WGS sequence"/>
</dbReference>
<keyword evidence="3" id="KW-1185">Reference proteome</keyword>
<dbReference type="AlphaFoldDB" id="A0A9P8C197"/>
<sequence length="315" mass="34476">MAAVEFLNYADRRLENEYAQQTTRPWTIGWDEEDTRIRLSLLARAWVELRSASSSTKLNAYPNREYTWRCRRDREPLKIPVPGSKCHPECSEAPKRTDEVTNFHDTEARAEKHPSTLTDFPLPASRTPPRERNPSLFYDPTMAPAIDFQSDDGFKQMKGKKKKGGAAKANNWEDNEEKKKEEGEGEGEGNNGGDKDSGDIGAGAGDNDGAKKDDANGDGTGDAPPEDDWGSFVPAKSKKKGKKGKQADESTLVAAPDPPAEKFDAFHEIKLDDGPGLDLSFDSGFAVAKSSTSGVSTWGSNWKTGDSKATTTTAR</sequence>
<dbReference type="EMBL" id="MU251692">
    <property type="protein sequence ID" value="KAG9230218.1"/>
    <property type="molecule type" value="Genomic_DNA"/>
</dbReference>
<evidence type="ECO:0000256" key="1">
    <source>
        <dbReference type="SAM" id="MobiDB-lite"/>
    </source>
</evidence>
<evidence type="ECO:0000313" key="3">
    <source>
        <dbReference type="Proteomes" id="UP000824998"/>
    </source>
</evidence>
<feature type="region of interest" description="Disordered" evidence="1">
    <location>
        <begin position="107"/>
        <end position="259"/>
    </location>
</feature>
<protein>
    <submittedName>
        <fullName evidence="2">Uncharacterized protein</fullName>
    </submittedName>
</protein>
<evidence type="ECO:0000313" key="2">
    <source>
        <dbReference type="EMBL" id="KAG9230218.1"/>
    </source>
</evidence>
<accession>A0A9P8C197</accession>
<proteinExistence type="predicted"/>
<reference evidence="2" key="1">
    <citation type="journal article" date="2021" name="IMA Fungus">
        <title>Genomic characterization of three marine fungi, including Emericellopsis atlantica sp. nov. with signatures of a generalist lifestyle and marine biomass degradation.</title>
        <authorList>
            <person name="Hagestad O.C."/>
            <person name="Hou L."/>
            <person name="Andersen J.H."/>
            <person name="Hansen E.H."/>
            <person name="Altermark B."/>
            <person name="Li C."/>
            <person name="Kuhnert E."/>
            <person name="Cox R.J."/>
            <person name="Crous P.W."/>
            <person name="Spatafora J.W."/>
            <person name="Lail K."/>
            <person name="Amirebrahimi M."/>
            <person name="Lipzen A."/>
            <person name="Pangilinan J."/>
            <person name="Andreopoulos W."/>
            <person name="Hayes R.D."/>
            <person name="Ng V."/>
            <person name="Grigoriev I.V."/>
            <person name="Jackson S.A."/>
            <person name="Sutton T.D.S."/>
            <person name="Dobson A.D.W."/>
            <person name="Rama T."/>
        </authorList>
    </citation>
    <scope>NUCLEOTIDE SEQUENCE</scope>
    <source>
        <strain evidence="2">TRa018bII</strain>
    </source>
</reference>
<feature type="region of interest" description="Disordered" evidence="1">
    <location>
        <begin position="291"/>
        <end position="315"/>
    </location>
</feature>
<organism evidence="2 3">
    <name type="scientific">Amylocarpus encephaloides</name>
    <dbReference type="NCBI Taxonomy" id="45428"/>
    <lineage>
        <taxon>Eukaryota</taxon>
        <taxon>Fungi</taxon>
        <taxon>Dikarya</taxon>
        <taxon>Ascomycota</taxon>
        <taxon>Pezizomycotina</taxon>
        <taxon>Leotiomycetes</taxon>
        <taxon>Helotiales</taxon>
        <taxon>Helotiales incertae sedis</taxon>
        <taxon>Amylocarpus</taxon>
    </lineage>
</organism>
<name>A0A9P8C197_9HELO</name>